<reference evidence="2 3" key="1">
    <citation type="submission" date="2015-07" db="EMBL/GenBank/DDBJ databases">
        <title>Comparative genomics of the Sigatoka disease complex on banana suggests a link between parallel evolutionary changes in Pseudocercospora fijiensis and Pseudocercospora eumusae and increased virulence on the banana host.</title>
        <authorList>
            <person name="Chang T.-C."/>
            <person name="Salvucci A."/>
            <person name="Crous P.W."/>
            <person name="Stergiopoulos I."/>
        </authorList>
    </citation>
    <scope>NUCLEOTIDE SEQUENCE [LARGE SCALE GENOMIC DNA]</scope>
    <source>
        <strain evidence="2 3">CBS 114824</strain>
    </source>
</reference>
<dbReference type="FunFam" id="1.25.40.10:FF:000146">
    <property type="entry name" value="Clathrin-coated vesiclec protein (Bud7)"/>
    <property type="match status" value="1"/>
</dbReference>
<gene>
    <name evidence="2" type="ORF">AC578_8816</name>
</gene>
<dbReference type="SUPFAM" id="SSF48452">
    <property type="entry name" value="TPR-like"/>
    <property type="match status" value="1"/>
</dbReference>
<dbReference type="Proteomes" id="UP000070133">
    <property type="component" value="Unassembled WGS sequence"/>
</dbReference>
<evidence type="ECO:0008006" key="4">
    <source>
        <dbReference type="Google" id="ProtNLM"/>
    </source>
</evidence>
<dbReference type="PANTHER" id="PTHR31975">
    <property type="entry name" value="BUD SITE SELECTION PROTEIN 7-RELATED"/>
    <property type="match status" value="1"/>
</dbReference>
<name>A0A139GVP3_9PEZI</name>
<dbReference type="GO" id="GO:0034044">
    <property type="term" value="C:exomer complex"/>
    <property type="evidence" value="ECO:0007669"/>
    <property type="project" value="UniProtKB-ARBA"/>
</dbReference>
<dbReference type="PANTHER" id="PTHR31975:SF1">
    <property type="entry name" value="BUD SITE SELECTION PROTEIN 7-RELATED"/>
    <property type="match status" value="1"/>
</dbReference>
<evidence type="ECO:0000256" key="1">
    <source>
        <dbReference type="SAM" id="MobiDB-lite"/>
    </source>
</evidence>
<feature type="compositionally biased region" description="Polar residues" evidence="1">
    <location>
        <begin position="489"/>
        <end position="514"/>
    </location>
</feature>
<organism evidence="2 3">
    <name type="scientific">Pseudocercospora eumusae</name>
    <dbReference type="NCBI Taxonomy" id="321146"/>
    <lineage>
        <taxon>Eukaryota</taxon>
        <taxon>Fungi</taxon>
        <taxon>Dikarya</taxon>
        <taxon>Ascomycota</taxon>
        <taxon>Pezizomycotina</taxon>
        <taxon>Dothideomycetes</taxon>
        <taxon>Dothideomycetidae</taxon>
        <taxon>Mycosphaerellales</taxon>
        <taxon>Mycosphaerellaceae</taxon>
        <taxon>Pseudocercospora</taxon>
    </lineage>
</organism>
<dbReference type="OrthoDB" id="434695at2759"/>
<evidence type="ECO:0000313" key="2">
    <source>
        <dbReference type="EMBL" id="KXS94246.1"/>
    </source>
</evidence>
<evidence type="ECO:0000313" key="3">
    <source>
        <dbReference type="Proteomes" id="UP000070133"/>
    </source>
</evidence>
<dbReference type="EMBL" id="LFZN01000308">
    <property type="protein sequence ID" value="KXS94246.1"/>
    <property type="molecule type" value="Genomic_DNA"/>
</dbReference>
<dbReference type="AlphaFoldDB" id="A0A139GVP3"/>
<protein>
    <recommendedName>
        <fullName evidence="4">Chaps-domain-containing protein</fullName>
    </recommendedName>
</protein>
<feature type="region of interest" description="Disordered" evidence="1">
    <location>
        <begin position="425"/>
        <end position="514"/>
    </location>
</feature>
<dbReference type="STRING" id="321146.A0A139GVP3"/>
<dbReference type="GO" id="GO:0006893">
    <property type="term" value="P:Golgi to plasma membrane transport"/>
    <property type="evidence" value="ECO:0007669"/>
    <property type="project" value="TreeGrafter"/>
</dbReference>
<dbReference type="FunFam" id="1.25.40.10:FF:000149">
    <property type="entry name" value="Clathrin-coated vesiclec protein (Bud7)"/>
    <property type="match status" value="1"/>
</dbReference>
<proteinExistence type="predicted"/>
<comment type="caution">
    <text evidence="2">The sequence shown here is derived from an EMBL/GenBank/DDBJ whole genome shotgun (WGS) entry which is preliminary data.</text>
</comment>
<keyword evidence="3" id="KW-1185">Reference proteome</keyword>
<dbReference type="Gene3D" id="1.25.40.10">
    <property type="entry name" value="Tetratricopeptide repeat domain"/>
    <property type="match status" value="2"/>
</dbReference>
<dbReference type="InterPro" id="IPR011990">
    <property type="entry name" value="TPR-like_helical_dom_sf"/>
</dbReference>
<dbReference type="Pfam" id="PF09295">
    <property type="entry name" value="ChAPs"/>
    <property type="match status" value="1"/>
</dbReference>
<sequence length="689" mass="77116">MISTGVPELFEEEAHNVVEIRTEALQSLRELGPPDLVHLTKGSAKSSSTAKQIGVYHHVTGVDASSLASLAAYINTLTYAPSNTPNKIVAGTYCCYNAFSRVDMRVQVQIPGTVESYCVDERGNKLEATEEHWLETYLCGVLRAYSYADTGSGDVIKRIIGVRRFNPVQSTEQEQRFLDAAEKLFFSGWQLGSDPEIQVPNLVSNHLTSGLLHYFKTTGRFAAGINLFEKLRTRDAEISSLLAKLYIAADEEVKAVQLLHEAVQHLPMDYSILDTQADFCNKKGRGDLALEIAKRGVVSAPSEFCTWARLAEVYVGMEQWDMALLTLNSCPMFTYQDKDAPRLPEPARISLPLAPETICDEIDDAGATPDADVVHPTLRRLSAGNYKGTFFKAYILLTEITKKIGWDQLLKIRSQVFVMEEEYRQEKQAVPSGSRNASTVALRGNDTPQPNGHGQPQEEAPSEPDTVDMINGEREPTAASSHLDPDVSKPSTSITVRSSAETPQPQPPSTDASNQAYTQFQHKRLCERWLDNLFMVLYEDLRIYTIWRTEASQYKQQQLAYKKNAEEWEILGDLAERLHHPDEAVEAWQACLSMRFSPKAMRGVLNLYEKQNDVRGMLGALIRLIAWQYRWYSEFSPDLLYTIRKLIEEEGAVKVRSIVQATSLPQAILDLTHQYAALCAAFRSSGSDG</sequence>
<dbReference type="InterPro" id="IPR015374">
    <property type="entry name" value="ChAPs"/>
</dbReference>
<accession>A0A139GVP3</accession>